<keyword evidence="2" id="KW-1185">Reference proteome</keyword>
<sequence length="257" mass="28815">MSSAFLSLERKTGAAAMITYFSKGPGIPSFRIYRLWRVLQCAGSGTEEVKHSIEATNSESGSFSNVFKCWRHSLPEDCHAFSPDSPWHSDLGSCRQATLLTMLWNNNLHYRYAAKQHYHAEILWMRGFHVSGRYFKAPSRVICLQAQVNGKMEIMMKSLEADLQSISVEITMIQRKPATSRKDPGKSWEEQGSAAWQRLAGRPPGVQDDRQLWRVALDGQRPPISTRAFTDRSATGLEVLVCSKILVHAGVNAQTGD</sequence>
<dbReference type="VEuPathDB" id="FungiDB:LEMA_P035070.1"/>
<accession>E4ZRI6</accession>
<reference evidence="2" key="1">
    <citation type="journal article" date="2011" name="Nat. Commun.">
        <title>Effector diversification within compartments of the Leptosphaeria maculans genome affected by Repeat-Induced Point mutations.</title>
        <authorList>
            <person name="Rouxel T."/>
            <person name="Grandaubert J."/>
            <person name="Hane J.K."/>
            <person name="Hoede C."/>
            <person name="van de Wouw A.P."/>
            <person name="Couloux A."/>
            <person name="Dominguez V."/>
            <person name="Anthouard V."/>
            <person name="Bally P."/>
            <person name="Bourras S."/>
            <person name="Cozijnsen A.J."/>
            <person name="Ciuffetti L.M."/>
            <person name="Degrave A."/>
            <person name="Dilmaghani A."/>
            <person name="Duret L."/>
            <person name="Fudal I."/>
            <person name="Goodwin S.B."/>
            <person name="Gout L."/>
            <person name="Glaser N."/>
            <person name="Linglin J."/>
            <person name="Kema G.H.J."/>
            <person name="Lapalu N."/>
            <person name="Lawrence C.B."/>
            <person name="May K."/>
            <person name="Meyer M."/>
            <person name="Ollivier B."/>
            <person name="Poulain J."/>
            <person name="Schoch C.L."/>
            <person name="Simon A."/>
            <person name="Spatafora J.W."/>
            <person name="Stachowiak A."/>
            <person name="Turgeon B.G."/>
            <person name="Tyler B.M."/>
            <person name="Vincent D."/>
            <person name="Weissenbach J."/>
            <person name="Amselem J."/>
            <person name="Quesneville H."/>
            <person name="Oliver R.P."/>
            <person name="Wincker P."/>
            <person name="Balesdent M.-H."/>
            <person name="Howlett B.J."/>
        </authorList>
    </citation>
    <scope>NUCLEOTIDE SEQUENCE [LARGE SCALE GENOMIC DNA]</scope>
    <source>
        <strain evidence="2">JN3 / isolate v23.1.3 / race Av1-4-5-6-7-8</strain>
    </source>
</reference>
<proteinExistence type="predicted"/>
<dbReference type="HOGENOM" id="CLU_1082089_0_0_1"/>
<dbReference type="AlphaFoldDB" id="E4ZRI6"/>
<name>E4ZRI6_LEPMJ</name>
<dbReference type="Proteomes" id="UP000002668">
    <property type="component" value="Genome"/>
</dbReference>
<evidence type="ECO:0000313" key="2">
    <source>
        <dbReference type="Proteomes" id="UP000002668"/>
    </source>
</evidence>
<gene>
    <name evidence="1" type="ORF">LEMA_P035070.1</name>
</gene>
<organism evidence="2">
    <name type="scientific">Leptosphaeria maculans (strain JN3 / isolate v23.1.3 / race Av1-4-5-6-7-8)</name>
    <name type="common">Blackleg fungus</name>
    <name type="synonym">Phoma lingam</name>
    <dbReference type="NCBI Taxonomy" id="985895"/>
    <lineage>
        <taxon>Eukaryota</taxon>
        <taxon>Fungi</taxon>
        <taxon>Dikarya</taxon>
        <taxon>Ascomycota</taxon>
        <taxon>Pezizomycotina</taxon>
        <taxon>Dothideomycetes</taxon>
        <taxon>Pleosporomycetidae</taxon>
        <taxon>Pleosporales</taxon>
        <taxon>Pleosporineae</taxon>
        <taxon>Leptosphaeriaceae</taxon>
        <taxon>Plenodomus</taxon>
        <taxon>Plenodomus lingam/Leptosphaeria maculans species complex</taxon>
    </lineage>
</organism>
<dbReference type="InParanoid" id="E4ZRI6"/>
<evidence type="ECO:0000313" key="1">
    <source>
        <dbReference type="EMBL" id="CBX93833.1"/>
    </source>
</evidence>
<dbReference type="EMBL" id="FP929116">
    <property type="protein sequence ID" value="CBX93833.1"/>
    <property type="molecule type" value="Genomic_DNA"/>
</dbReference>
<protein>
    <submittedName>
        <fullName evidence="1">Predicted protein</fullName>
    </submittedName>
</protein>